<dbReference type="InterPro" id="IPR016453">
    <property type="entry name" value="COPB2"/>
</dbReference>
<keyword evidence="10 13" id="KW-0472">Membrane</keyword>
<keyword evidence="4 13" id="KW-0963">Cytoplasm</keyword>
<feature type="domain" description="COPA/B second beta-propeller" evidence="16">
    <location>
        <begin position="326"/>
        <end position="592"/>
    </location>
</feature>
<evidence type="ECO:0000256" key="3">
    <source>
        <dbReference type="ARBA" id="ARBA00022448"/>
    </source>
</evidence>
<dbReference type="InterPro" id="IPR036322">
    <property type="entry name" value="WD40_repeat_dom_sf"/>
</dbReference>
<evidence type="ECO:0000256" key="10">
    <source>
        <dbReference type="ARBA" id="ARBA00023136"/>
    </source>
</evidence>
<keyword evidence="11 13" id="KW-0968">Cytoplasmic vesicle</keyword>
<feature type="compositionally biased region" description="Basic and acidic residues" evidence="15">
    <location>
        <begin position="850"/>
        <end position="860"/>
    </location>
</feature>
<gene>
    <name evidence="18" type="ORF">DAKH74_011520</name>
</gene>
<dbReference type="FunFam" id="1.25.40.470:FF:000001">
    <property type="entry name" value="Coatomer subunit beta"/>
    <property type="match status" value="1"/>
</dbReference>
<evidence type="ECO:0000256" key="4">
    <source>
        <dbReference type="ARBA" id="ARBA00022490"/>
    </source>
</evidence>
<feature type="repeat" description="WD" evidence="14">
    <location>
        <begin position="136"/>
        <end position="178"/>
    </location>
</feature>
<dbReference type="FunFam" id="2.130.10.10:FF:000016">
    <property type="entry name" value="Coatomer alpha subunit, putative"/>
    <property type="match status" value="1"/>
</dbReference>
<feature type="compositionally biased region" description="Low complexity" evidence="15">
    <location>
        <begin position="830"/>
        <end position="844"/>
    </location>
</feature>
<evidence type="ECO:0000256" key="6">
    <source>
        <dbReference type="ARBA" id="ARBA00022737"/>
    </source>
</evidence>
<feature type="region of interest" description="Disordered" evidence="15">
    <location>
        <begin position="830"/>
        <end position="887"/>
    </location>
</feature>
<dbReference type="EMBL" id="BTGD01000003">
    <property type="protein sequence ID" value="GMM54536.1"/>
    <property type="molecule type" value="Genomic_DNA"/>
</dbReference>
<evidence type="ECO:0000256" key="13">
    <source>
        <dbReference type="PIRNR" id="PIRNR005567"/>
    </source>
</evidence>
<evidence type="ECO:0000313" key="18">
    <source>
        <dbReference type="EMBL" id="GMM54536.1"/>
    </source>
</evidence>
<dbReference type="CDD" id="cd00200">
    <property type="entry name" value="WD40"/>
    <property type="match status" value="1"/>
</dbReference>
<dbReference type="InterPro" id="IPR056176">
    <property type="entry name" value="TPR_COPA_B"/>
</dbReference>
<evidence type="ECO:0000256" key="2">
    <source>
        <dbReference type="ARBA" id="ARBA00010844"/>
    </source>
</evidence>
<comment type="function">
    <text evidence="12 13">The coatomer is a cytosolic protein complex that binds to dilysine motifs and reversibly associates with Golgi non-clathrin-coated vesicles, which further mediate biosynthetic protein transport from the ER, via the Golgi up to the trans Golgi network. Coatomer complex is required for budding from Golgi membranes, and is essential for the retrograde Golgi-to-ER transport of dilysine-tagged proteins.</text>
</comment>
<dbReference type="PANTHER" id="PTHR19876">
    <property type="entry name" value="COATOMER"/>
    <property type="match status" value="1"/>
</dbReference>
<evidence type="ECO:0000256" key="9">
    <source>
        <dbReference type="ARBA" id="ARBA00023034"/>
    </source>
</evidence>
<dbReference type="InterPro" id="IPR006692">
    <property type="entry name" value="Beta-prop_COPA/B_2nd"/>
</dbReference>
<dbReference type="SUPFAM" id="SSF48452">
    <property type="entry name" value="TPR-like"/>
    <property type="match status" value="1"/>
</dbReference>
<protein>
    <recommendedName>
        <fullName evidence="13">Coatomer subunit beta'</fullName>
    </recommendedName>
</protein>
<keyword evidence="3 13" id="KW-0813">Transport</keyword>
<feature type="repeat" description="WD" evidence="14">
    <location>
        <begin position="93"/>
        <end position="125"/>
    </location>
</feature>
<dbReference type="CDD" id="cd22947">
    <property type="entry name" value="Coatomer_WDAD_beta-like"/>
    <property type="match status" value="1"/>
</dbReference>
<proteinExistence type="inferred from homology"/>
<dbReference type="PROSITE" id="PS50082">
    <property type="entry name" value="WD_REPEATS_2"/>
    <property type="match status" value="5"/>
</dbReference>
<dbReference type="GO" id="GO:0006890">
    <property type="term" value="P:retrograde vesicle-mediated transport, Golgi to endoplasmic reticulum"/>
    <property type="evidence" value="ECO:0007669"/>
    <property type="project" value="TreeGrafter"/>
</dbReference>
<accession>A0AAV5RV75</accession>
<evidence type="ECO:0000256" key="8">
    <source>
        <dbReference type="ARBA" id="ARBA00022927"/>
    </source>
</evidence>
<feature type="domain" description="COPA/B TPR" evidence="17">
    <location>
        <begin position="609"/>
        <end position="793"/>
    </location>
</feature>
<dbReference type="GO" id="GO:0000139">
    <property type="term" value="C:Golgi membrane"/>
    <property type="evidence" value="ECO:0007669"/>
    <property type="project" value="UniProtKB-SubCell"/>
</dbReference>
<keyword evidence="8 13" id="KW-0653">Protein transport</keyword>
<keyword evidence="7 13" id="KW-0931">ER-Golgi transport</keyword>
<dbReference type="SMART" id="SM00320">
    <property type="entry name" value="WD40"/>
    <property type="match status" value="7"/>
</dbReference>
<dbReference type="GO" id="GO:0006891">
    <property type="term" value="P:intra-Golgi vesicle-mediated transport"/>
    <property type="evidence" value="ECO:0007669"/>
    <property type="project" value="TreeGrafter"/>
</dbReference>
<dbReference type="InterPro" id="IPR011990">
    <property type="entry name" value="TPR-like_helical_dom_sf"/>
</dbReference>
<organism evidence="18 19">
    <name type="scientific">Maudiozyma humilis</name>
    <name type="common">Sour dough yeast</name>
    <name type="synonym">Kazachstania humilis</name>
    <dbReference type="NCBI Taxonomy" id="51915"/>
    <lineage>
        <taxon>Eukaryota</taxon>
        <taxon>Fungi</taxon>
        <taxon>Dikarya</taxon>
        <taxon>Ascomycota</taxon>
        <taxon>Saccharomycotina</taxon>
        <taxon>Saccharomycetes</taxon>
        <taxon>Saccharomycetales</taxon>
        <taxon>Saccharomycetaceae</taxon>
        <taxon>Maudiozyma</taxon>
    </lineage>
</organism>
<dbReference type="GO" id="GO:0005198">
    <property type="term" value="F:structural molecule activity"/>
    <property type="evidence" value="ECO:0007669"/>
    <property type="project" value="UniProtKB-UniRule"/>
</dbReference>
<feature type="compositionally biased region" description="Acidic residues" evidence="15">
    <location>
        <begin position="861"/>
        <end position="874"/>
    </location>
</feature>
<feature type="compositionally biased region" description="Basic and acidic residues" evidence="15">
    <location>
        <begin position="876"/>
        <end position="887"/>
    </location>
</feature>
<name>A0AAV5RV75_MAUHU</name>
<dbReference type="Pfam" id="PF00400">
    <property type="entry name" value="WD40"/>
    <property type="match status" value="4"/>
</dbReference>
<evidence type="ECO:0000256" key="12">
    <source>
        <dbReference type="ARBA" id="ARBA00025536"/>
    </source>
</evidence>
<evidence type="ECO:0000256" key="11">
    <source>
        <dbReference type="ARBA" id="ARBA00023329"/>
    </source>
</evidence>
<dbReference type="PIRSF" id="PIRSF005567">
    <property type="entry name" value="Coatomer_beta'_subunit"/>
    <property type="match status" value="1"/>
</dbReference>
<keyword evidence="6" id="KW-0677">Repeat</keyword>
<dbReference type="GO" id="GO:0006888">
    <property type="term" value="P:endoplasmic reticulum to Golgi vesicle-mediated transport"/>
    <property type="evidence" value="ECO:0007669"/>
    <property type="project" value="TreeGrafter"/>
</dbReference>
<keyword evidence="19" id="KW-1185">Reference proteome</keyword>
<dbReference type="AlphaFoldDB" id="A0AAV5RV75"/>
<dbReference type="Gene3D" id="1.25.40.470">
    <property type="match status" value="1"/>
</dbReference>
<dbReference type="GO" id="GO:0006886">
    <property type="term" value="P:intracellular protein transport"/>
    <property type="evidence" value="ECO:0007669"/>
    <property type="project" value="UniProtKB-UniRule"/>
</dbReference>
<evidence type="ECO:0000256" key="14">
    <source>
        <dbReference type="PROSITE-ProRule" id="PRU00221"/>
    </source>
</evidence>
<comment type="subcellular location">
    <subcellularLocation>
        <location evidence="1 13">Cytoplasmic vesicle</location>
        <location evidence="1 13">COPI-coated vesicle membrane</location>
        <topology evidence="1 13">Peripheral membrane protein</topology>
        <orientation evidence="1 13">Cytoplasmic side</orientation>
    </subcellularLocation>
    <subcellularLocation>
        <location evidence="13">Golgi apparatus membrane</location>
        <topology evidence="13">Peripheral membrane protein</topology>
        <orientation evidence="13">Cytoplasmic side</orientation>
    </subcellularLocation>
    <text evidence="13">The coatomer is cytoplasmic or polymerized on the cytoplasmic side of the Golgi, as well as on the vesicles/buds originating from it.</text>
</comment>
<sequence>MKLDIKRTFSNRTNRVKGIDFHPKEPWVLTTLYTGKVEIWNYETKQEVRSIQVTETPVRAGRFIARKNWIVVGCDDFRIRVFNYNTGEKVADFEAHPDYIRSIAVHPTKPYILSGSDDLTVKLWNWEKNWALEQTFEGHEHFVMCVTFNPKDPNTFASACLDRTVKVWSLGQSTPNFTLDTQQDKGVNYVDYYPSPDKPYLITASDDLTIKVWDYQTKSCVATLEGHLSNVSYAVFHPSLPIIISGSEDGTVKIWNSSTYKVEKTLNLGLERSWCVAVHPTGKKNYIASGFDGGFTVLSLGNDEPALSLDPVGKLVWSGGKTGSANDIFTTVIRGNEEGENDEPLPLQAKELGTVDIFPQRLAHSPNGRFVAVVGDGEYVIYTALAWRNKAFGKCKDFVWGPDSNSYALIDTDGSVKLYKNFKEVTGWNAETYAEPERLFSGALLGAVFDNATFFYDWETAQLVRKITVNSSNIIWSDAGELVMLVNGNEERGSEESDAYALLFNRDQYDEAVASGEEISKYEGVDESFEVLYELNEHIASGKWVGDVFIFTTTTNRLNYFVGGKTYNLAHYTREMYLLGYIARDNKVYVADREVHVYAHEISLEVLEFQTLTLRGELEEAIESVLPNIESKSALLKVSRFLEGQEYYEEALKISPDHDQKFDLALKTNHLDLAHKLLGDDENEKKWMSLGDIALKQFNFKLAIESYTKAHDLESLFLLYSSFNNKDALIQVGHDAEDLGKFNLAFNSYWVAGSIENAKDLLVKSGRLSEAAILSATYGLPEEETNKVVELWKESLVLDGKEAIAKRISTPETATASTADAPLIDLDSAPAAEAETETKAPAAEVQPETEVVKEEAPVEKAEEEEPVVSEEVETSTEPKVKSPSKKE</sequence>
<evidence type="ECO:0000259" key="16">
    <source>
        <dbReference type="Pfam" id="PF04053"/>
    </source>
</evidence>
<dbReference type="SUPFAM" id="SSF50978">
    <property type="entry name" value="WD40 repeat-like"/>
    <property type="match status" value="2"/>
</dbReference>
<feature type="repeat" description="WD" evidence="14">
    <location>
        <begin position="9"/>
        <end position="50"/>
    </location>
</feature>
<evidence type="ECO:0000313" key="19">
    <source>
        <dbReference type="Proteomes" id="UP001377567"/>
    </source>
</evidence>
<dbReference type="InterPro" id="IPR001680">
    <property type="entry name" value="WD40_rpt"/>
</dbReference>
<reference evidence="18 19" key="1">
    <citation type="journal article" date="2023" name="Elife">
        <title>Identification of key yeast species and microbe-microbe interactions impacting larval growth of Drosophila in the wild.</title>
        <authorList>
            <person name="Mure A."/>
            <person name="Sugiura Y."/>
            <person name="Maeda R."/>
            <person name="Honda K."/>
            <person name="Sakurai N."/>
            <person name="Takahashi Y."/>
            <person name="Watada M."/>
            <person name="Katoh T."/>
            <person name="Gotoh A."/>
            <person name="Gotoh Y."/>
            <person name="Taniguchi I."/>
            <person name="Nakamura K."/>
            <person name="Hayashi T."/>
            <person name="Katayama T."/>
            <person name="Uemura T."/>
            <person name="Hattori Y."/>
        </authorList>
    </citation>
    <scope>NUCLEOTIDE SEQUENCE [LARGE SCALE GENOMIC DNA]</scope>
    <source>
        <strain evidence="18 19">KH-74</strain>
    </source>
</reference>
<dbReference type="PROSITE" id="PS50294">
    <property type="entry name" value="WD_REPEATS_REGION"/>
    <property type="match status" value="3"/>
</dbReference>
<feature type="repeat" description="WD" evidence="14">
    <location>
        <begin position="224"/>
        <end position="265"/>
    </location>
</feature>
<comment type="subunit">
    <text evidence="13">Oligomeric complex that consists of at least the alpha, beta, beta', gamma, delta, epsilon and zeta subunits.</text>
</comment>
<evidence type="ECO:0000256" key="7">
    <source>
        <dbReference type="ARBA" id="ARBA00022892"/>
    </source>
</evidence>
<dbReference type="Pfam" id="PF23953">
    <property type="entry name" value="TPR_COPA_B"/>
    <property type="match status" value="1"/>
</dbReference>
<keyword evidence="5 14" id="KW-0853">WD repeat</keyword>
<dbReference type="InterPro" id="IPR015943">
    <property type="entry name" value="WD40/YVTN_repeat-like_dom_sf"/>
</dbReference>
<evidence type="ECO:0000256" key="15">
    <source>
        <dbReference type="SAM" id="MobiDB-lite"/>
    </source>
</evidence>
<dbReference type="Gene3D" id="2.130.10.10">
    <property type="entry name" value="YVTN repeat-like/Quinoprotein amine dehydrogenase"/>
    <property type="match status" value="1"/>
</dbReference>
<evidence type="ECO:0000256" key="1">
    <source>
        <dbReference type="ARBA" id="ARBA00004347"/>
    </source>
</evidence>
<dbReference type="Pfam" id="PF04053">
    <property type="entry name" value="B-prop_COPA_B_2nd"/>
    <property type="match status" value="1"/>
</dbReference>
<evidence type="ECO:0000256" key="5">
    <source>
        <dbReference type="ARBA" id="ARBA00022574"/>
    </source>
</evidence>
<dbReference type="PANTHER" id="PTHR19876:SF2">
    <property type="entry name" value="COATOMER SUBUNIT BETA"/>
    <property type="match status" value="1"/>
</dbReference>
<dbReference type="GO" id="GO:0030126">
    <property type="term" value="C:COPI vesicle coat"/>
    <property type="evidence" value="ECO:0007669"/>
    <property type="project" value="TreeGrafter"/>
</dbReference>
<dbReference type="PRINTS" id="PR00320">
    <property type="entry name" value="GPROTEINBRPT"/>
</dbReference>
<comment type="caution">
    <text evidence="18">The sequence shown here is derived from an EMBL/GenBank/DDBJ whole genome shotgun (WGS) entry which is preliminary data.</text>
</comment>
<keyword evidence="9 13" id="KW-0333">Golgi apparatus</keyword>
<dbReference type="InterPro" id="IPR020472">
    <property type="entry name" value="WD40_PAC1"/>
</dbReference>
<evidence type="ECO:0000259" key="17">
    <source>
        <dbReference type="Pfam" id="PF23953"/>
    </source>
</evidence>
<dbReference type="Proteomes" id="UP001377567">
    <property type="component" value="Unassembled WGS sequence"/>
</dbReference>
<dbReference type="InterPro" id="IPR050844">
    <property type="entry name" value="Coatomer_complex_subunit"/>
</dbReference>
<feature type="repeat" description="WD" evidence="14">
    <location>
        <begin position="195"/>
        <end position="223"/>
    </location>
</feature>
<comment type="similarity">
    <text evidence="2 13">Belongs to the WD repeat COPB2 family.</text>
</comment>